<dbReference type="AlphaFoldDB" id="A0A5Q0HD70"/>
<feature type="region of interest" description="Disordered" evidence="1">
    <location>
        <begin position="1"/>
        <end position="87"/>
    </location>
</feature>
<keyword evidence="2" id="KW-0812">Transmembrane</keyword>
<dbReference type="KEGG" id="ssyi:EKG83_44600"/>
<evidence type="ECO:0000256" key="1">
    <source>
        <dbReference type="SAM" id="MobiDB-lite"/>
    </source>
</evidence>
<gene>
    <name evidence="3" type="ORF">EKG83_44600</name>
</gene>
<dbReference type="EMBL" id="CP034550">
    <property type="protein sequence ID" value="QFZ23582.1"/>
    <property type="molecule type" value="Genomic_DNA"/>
</dbReference>
<name>A0A5Q0HD70_SACSY</name>
<dbReference type="Proteomes" id="UP000325787">
    <property type="component" value="Chromosome"/>
</dbReference>
<sequence>MTTPQDPGSRPSQEQEPYATPAPPPPNEQPAGHQAGGYQPGPDESSGHQPAVGQAGGYQPAVGQSGGYRPAPYPSAPEPTPGAPRPTAPREVRVSFWLWLVAALLLAVPSLIALAVVLKDPQAVVDLAKQAGNTQGLTDEQLRAALVGFQIFFSAASVVIAALMVFFAIKARAARPWARTWLNVVGVAALLLTMLGFTLVSLLVVLAVAGAIVLLYLPASREFFEAAKRVG</sequence>
<keyword evidence="2" id="KW-1133">Transmembrane helix</keyword>
<evidence type="ECO:0000313" key="4">
    <source>
        <dbReference type="Proteomes" id="UP000325787"/>
    </source>
</evidence>
<evidence type="ECO:0008006" key="5">
    <source>
        <dbReference type="Google" id="ProtNLM"/>
    </source>
</evidence>
<reference evidence="4" key="1">
    <citation type="journal article" date="2021" name="Curr. Microbiol.">
        <title>Complete genome of nocamycin-producing strain Saccharothrix syringae NRRL B-16468 reveals the biosynthetic potential for secondary metabolites.</title>
        <authorList>
            <person name="Mo X."/>
            <person name="Yang S."/>
        </authorList>
    </citation>
    <scope>NUCLEOTIDE SEQUENCE [LARGE SCALE GENOMIC DNA]</scope>
    <source>
        <strain evidence="4">ATCC 51364 / DSM 43886 / JCM 6844 / KCTC 9398 / NBRC 14523 / NRRL B-16468 / INA 2240</strain>
    </source>
</reference>
<keyword evidence="4" id="KW-1185">Reference proteome</keyword>
<feature type="compositionally biased region" description="Pro residues" evidence="1">
    <location>
        <begin position="71"/>
        <end position="87"/>
    </location>
</feature>
<evidence type="ECO:0000313" key="3">
    <source>
        <dbReference type="EMBL" id="QFZ23582.1"/>
    </source>
</evidence>
<dbReference type="RefSeq" id="WP_033428490.1">
    <property type="nucleotide sequence ID" value="NZ_CP034550.1"/>
</dbReference>
<protein>
    <recommendedName>
        <fullName evidence="5">DUF4064 domain-containing protein</fullName>
    </recommendedName>
</protein>
<accession>A0A5Q0HD70</accession>
<feature type="transmembrane region" description="Helical" evidence="2">
    <location>
        <begin position="181"/>
        <end position="214"/>
    </location>
</feature>
<feature type="compositionally biased region" description="Polar residues" evidence="1">
    <location>
        <begin position="1"/>
        <end position="12"/>
    </location>
</feature>
<proteinExistence type="predicted"/>
<organism evidence="3 4">
    <name type="scientific">Saccharothrix syringae</name>
    <name type="common">Nocardiopsis syringae</name>
    <dbReference type="NCBI Taxonomy" id="103733"/>
    <lineage>
        <taxon>Bacteria</taxon>
        <taxon>Bacillati</taxon>
        <taxon>Actinomycetota</taxon>
        <taxon>Actinomycetes</taxon>
        <taxon>Pseudonocardiales</taxon>
        <taxon>Pseudonocardiaceae</taxon>
        <taxon>Saccharothrix</taxon>
    </lineage>
</organism>
<evidence type="ECO:0000256" key="2">
    <source>
        <dbReference type="SAM" id="Phobius"/>
    </source>
</evidence>
<feature type="transmembrane region" description="Helical" evidence="2">
    <location>
        <begin position="96"/>
        <end position="118"/>
    </location>
</feature>
<feature type="transmembrane region" description="Helical" evidence="2">
    <location>
        <begin position="147"/>
        <end position="169"/>
    </location>
</feature>
<keyword evidence="2" id="KW-0472">Membrane</keyword>